<dbReference type="CDD" id="cd03216">
    <property type="entry name" value="ABC_Carb_Monos_I"/>
    <property type="match status" value="1"/>
</dbReference>
<dbReference type="STRING" id="670052.PA27867_3678"/>
<accession>A0A1B1BPY8</accession>
<dbReference type="InterPro" id="IPR027417">
    <property type="entry name" value="P-loop_NTPase"/>
</dbReference>
<dbReference type="InterPro" id="IPR003439">
    <property type="entry name" value="ABC_transporter-like_ATP-bd"/>
</dbReference>
<organism evidence="10 11">
    <name type="scientific">Cryobacterium arcticum</name>
    <dbReference type="NCBI Taxonomy" id="670052"/>
    <lineage>
        <taxon>Bacteria</taxon>
        <taxon>Bacillati</taxon>
        <taxon>Actinomycetota</taxon>
        <taxon>Actinomycetes</taxon>
        <taxon>Micrococcales</taxon>
        <taxon>Microbacteriaceae</taxon>
        <taxon>Cryobacterium</taxon>
    </lineage>
</organism>
<evidence type="ECO:0000259" key="9">
    <source>
        <dbReference type="PROSITE" id="PS50893"/>
    </source>
</evidence>
<dbReference type="Pfam" id="PF00005">
    <property type="entry name" value="ABC_tran"/>
    <property type="match status" value="2"/>
</dbReference>
<dbReference type="SMART" id="SM00382">
    <property type="entry name" value="AAA"/>
    <property type="match status" value="2"/>
</dbReference>
<evidence type="ECO:0000256" key="7">
    <source>
        <dbReference type="ARBA" id="ARBA00022967"/>
    </source>
</evidence>
<dbReference type="PANTHER" id="PTHR43790:SF3">
    <property type="entry name" value="D-ALLOSE IMPORT ATP-BINDING PROTEIN ALSA-RELATED"/>
    <property type="match status" value="1"/>
</dbReference>
<dbReference type="GO" id="GO:0005524">
    <property type="term" value="F:ATP binding"/>
    <property type="evidence" value="ECO:0007669"/>
    <property type="project" value="UniProtKB-KW"/>
</dbReference>
<keyword evidence="4" id="KW-0677">Repeat</keyword>
<dbReference type="RefSeq" id="WP_066598515.1">
    <property type="nucleotide sequence ID" value="NZ_CP016282.1"/>
</dbReference>
<dbReference type="PATRIC" id="fig|670052.7.peg.3782"/>
<dbReference type="CDD" id="cd03215">
    <property type="entry name" value="ABC_Carb_Monos_II"/>
    <property type="match status" value="1"/>
</dbReference>
<keyword evidence="11" id="KW-1185">Reference proteome</keyword>
<keyword evidence="2" id="KW-1003">Cell membrane</keyword>
<protein>
    <submittedName>
        <fullName evidence="10">ABC transporter</fullName>
    </submittedName>
</protein>
<proteinExistence type="predicted"/>
<dbReference type="AlphaFoldDB" id="A0A1B1BPY8"/>
<evidence type="ECO:0000256" key="4">
    <source>
        <dbReference type="ARBA" id="ARBA00022737"/>
    </source>
</evidence>
<name>A0A1B1BPY8_9MICO</name>
<keyword evidence="5" id="KW-0547">Nucleotide-binding</keyword>
<sequence length="523" mass="56016">MVKTPAPAASGIDPAPPGTVMLSAAGIEKSFGPVRALQGVQLELRAGEVTALMGENGAGKSTLLKILTGDLQPDAGTLTLAGTKVRFTDPRQSRLAGLRVIAQEPEVLLHVSVAENIYVGALGRQGLMFSRAALFARADRDLRRYGFEKVIRPETLGSALSPAQRQIVEIMRALVDSPSVICFDEPTSSLGDEEVVILFKLIRQLRDEGVAIGYVSHRMQEIFELSDNITVLRDGKFVGTKVTADTNHDDLVRMMVGRDLSQFFHRDPVVPGETVLELRGVTNSHVTDIHLEVKAGEVVGVSGLVGAGRSELMKTIVGDLRVDSGELLMGGTIMSFKAPADAIAAGIGFAPEERKAEALLLKRSVRDNVALARLRSLSRWIFVKSADEKALAAEYIARLGIRTPSSEQLVGNLSGGNQQKVVLARWLATHPRLLVLDEPTRGVDVGAKSEIYAIIDELAQAGVAVLVVSSELPEVIGLSDRIYVMAGGRITGELARDHVTEEQILALAMDEAAADSDLSTSLS</sequence>
<reference evidence="10 11" key="1">
    <citation type="submission" date="2016-06" db="EMBL/GenBank/DDBJ databases">
        <title>Genome sequencing of Cryobacterium arcticum PAMC 27867.</title>
        <authorList>
            <person name="Lee J."/>
            <person name="Kim O.-S."/>
        </authorList>
    </citation>
    <scope>NUCLEOTIDE SEQUENCE [LARGE SCALE GENOMIC DNA]</scope>
    <source>
        <strain evidence="10 11">PAMC 27867</strain>
    </source>
</reference>
<evidence type="ECO:0000256" key="6">
    <source>
        <dbReference type="ARBA" id="ARBA00022840"/>
    </source>
</evidence>
<dbReference type="PANTHER" id="PTHR43790">
    <property type="entry name" value="CARBOHYDRATE TRANSPORT ATP-BINDING PROTEIN MG119-RELATED"/>
    <property type="match status" value="1"/>
</dbReference>
<keyword evidence="3" id="KW-0762">Sugar transport</keyword>
<gene>
    <name evidence="10" type="ORF">PA27867_3678</name>
</gene>
<dbReference type="GO" id="GO:0016887">
    <property type="term" value="F:ATP hydrolysis activity"/>
    <property type="evidence" value="ECO:0007669"/>
    <property type="project" value="InterPro"/>
</dbReference>
<evidence type="ECO:0000256" key="2">
    <source>
        <dbReference type="ARBA" id="ARBA00022475"/>
    </source>
</evidence>
<dbReference type="Proteomes" id="UP000092582">
    <property type="component" value="Chromosome 1"/>
</dbReference>
<keyword evidence="1" id="KW-0813">Transport</keyword>
<dbReference type="KEGG" id="cart:PA27867_3678"/>
<dbReference type="PROSITE" id="PS00211">
    <property type="entry name" value="ABC_TRANSPORTER_1"/>
    <property type="match status" value="1"/>
</dbReference>
<evidence type="ECO:0000256" key="3">
    <source>
        <dbReference type="ARBA" id="ARBA00022597"/>
    </source>
</evidence>
<evidence type="ECO:0000256" key="1">
    <source>
        <dbReference type="ARBA" id="ARBA00022448"/>
    </source>
</evidence>
<dbReference type="SUPFAM" id="SSF52540">
    <property type="entry name" value="P-loop containing nucleoside triphosphate hydrolases"/>
    <property type="match status" value="2"/>
</dbReference>
<dbReference type="Gene3D" id="3.40.50.300">
    <property type="entry name" value="P-loop containing nucleotide triphosphate hydrolases"/>
    <property type="match status" value="2"/>
</dbReference>
<evidence type="ECO:0000256" key="5">
    <source>
        <dbReference type="ARBA" id="ARBA00022741"/>
    </source>
</evidence>
<feature type="domain" description="ABC transporter" evidence="9">
    <location>
        <begin position="22"/>
        <end position="259"/>
    </location>
</feature>
<feature type="domain" description="ABC transporter" evidence="9">
    <location>
        <begin position="270"/>
        <end position="512"/>
    </location>
</feature>
<dbReference type="PROSITE" id="PS50893">
    <property type="entry name" value="ABC_TRANSPORTER_2"/>
    <property type="match status" value="2"/>
</dbReference>
<evidence type="ECO:0000313" key="11">
    <source>
        <dbReference type="Proteomes" id="UP000092582"/>
    </source>
</evidence>
<keyword evidence="8" id="KW-0472">Membrane</keyword>
<evidence type="ECO:0000256" key="8">
    <source>
        <dbReference type="ARBA" id="ARBA00023136"/>
    </source>
</evidence>
<keyword evidence="7" id="KW-1278">Translocase</keyword>
<dbReference type="InterPro" id="IPR017871">
    <property type="entry name" value="ABC_transporter-like_CS"/>
</dbReference>
<keyword evidence="6" id="KW-0067">ATP-binding</keyword>
<dbReference type="EMBL" id="CP016282">
    <property type="protein sequence ID" value="ANP74595.1"/>
    <property type="molecule type" value="Genomic_DNA"/>
</dbReference>
<dbReference type="InterPro" id="IPR003593">
    <property type="entry name" value="AAA+_ATPase"/>
</dbReference>
<dbReference type="InterPro" id="IPR050107">
    <property type="entry name" value="ABC_carbohydrate_import_ATPase"/>
</dbReference>
<evidence type="ECO:0000313" key="10">
    <source>
        <dbReference type="EMBL" id="ANP74595.1"/>
    </source>
</evidence>